<dbReference type="EC" id="2.7.13.3" evidence="2"/>
<evidence type="ECO:0000259" key="10">
    <source>
        <dbReference type="Pfam" id="PF07730"/>
    </source>
</evidence>
<evidence type="ECO:0000256" key="3">
    <source>
        <dbReference type="ARBA" id="ARBA00022553"/>
    </source>
</evidence>
<organism evidence="11 12">
    <name type="scientific">Actinoalloteichus fjordicus</name>
    <dbReference type="NCBI Taxonomy" id="1612552"/>
    <lineage>
        <taxon>Bacteria</taxon>
        <taxon>Bacillati</taxon>
        <taxon>Actinomycetota</taxon>
        <taxon>Actinomycetes</taxon>
        <taxon>Pseudonocardiales</taxon>
        <taxon>Pseudonocardiaceae</taxon>
        <taxon>Actinoalloteichus</taxon>
    </lineage>
</organism>
<accession>A0AAC9PR93</accession>
<dbReference type="InterPro" id="IPR050482">
    <property type="entry name" value="Sensor_HK_TwoCompSys"/>
</dbReference>
<dbReference type="EMBL" id="CP016076">
    <property type="protein sequence ID" value="APU13883.1"/>
    <property type="molecule type" value="Genomic_DNA"/>
</dbReference>
<evidence type="ECO:0000256" key="2">
    <source>
        <dbReference type="ARBA" id="ARBA00012438"/>
    </source>
</evidence>
<evidence type="ECO:0000313" key="12">
    <source>
        <dbReference type="Proteomes" id="UP000185511"/>
    </source>
</evidence>
<keyword evidence="5" id="KW-0547">Nucleotide-binding</keyword>
<feature type="transmembrane region" description="Helical" evidence="9">
    <location>
        <begin position="61"/>
        <end position="81"/>
    </location>
</feature>
<feature type="transmembrane region" description="Helical" evidence="9">
    <location>
        <begin position="170"/>
        <end position="194"/>
    </location>
</feature>
<keyword evidence="8" id="KW-0902">Two-component regulatory system</keyword>
<dbReference type="GO" id="GO:0005524">
    <property type="term" value="F:ATP binding"/>
    <property type="evidence" value="ECO:0007669"/>
    <property type="project" value="UniProtKB-KW"/>
</dbReference>
<keyword evidence="6 11" id="KW-0418">Kinase</keyword>
<keyword evidence="9" id="KW-0472">Membrane</keyword>
<dbReference type="InterPro" id="IPR011712">
    <property type="entry name" value="Sig_transdc_His_kin_sub3_dim/P"/>
</dbReference>
<dbReference type="AlphaFoldDB" id="A0AAC9PR93"/>
<protein>
    <recommendedName>
        <fullName evidence="2">histidine kinase</fullName>
        <ecNumber evidence="2">2.7.13.3</ecNumber>
    </recommendedName>
</protein>
<dbReference type="RefSeq" id="WP_083683050.1">
    <property type="nucleotide sequence ID" value="NZ_CP016076.1"/>
</dbReference>
<evidence type="ECO:0000256" key="9">
    <source>
        <dbReference type="SAM" id="Phobius"/>
    </source>
</evidence>
<keyword evidence="7" id="KW-0067">ATP-binding</keyword>
<keyword evidence="3" id="KW-0597">Phosphoprotein</keyword>
<keyword evidence="12" id="KW-1185">Reference proteome</keyword>
<dbReference type="KEGG" id="acad:UA74_09095"/>
<keyword evidence="4" id="KW-0808">Transferase</keyword>
<keyword evidence="9" id="KW-0812">Transmembrane</keyword>
<evidence type="ECO:0000256" key="1">
    <source>
        <dbReference type="ARBA" id="ARBA00000085"/>
    </source>
</evidence>
<evidence type="ECO:0000256" key="6">
    <source>
        <dbReference type="ARBA" id="ARBA00022777"/>
    </source>
</evidence>
<keyword evidence="9" id="KW-1133">Transmembrane helix</keyword>
<dbReference type="SUPFAM" id="SSF55874">
    <property type="entry name" value="ATPase domain of HSP90 chaperone/DNA topoisomerase II/histidine kinase"/>
    <property type="match status" value="1"/>
</dbReference>
<dbReference type="GO" id="GO:0016020">
    <property type="term" value="C:membrane"/>
    <property type="evidence" value="ECO:0007669"/>
    <property type="project" value="InterPro"/>
</dbReference>
<proteinExistence type="predicted"/>
<dbReference type="CDD" id="cd16917">
    <property type="entry name" value="HATPase_UhpB-NarQ-NarX-like"/>
    <property type="match status" value="1"/>
</dbReference>
<dbReference type="Gene3D" id="3.30.565.10">
    <property type="entry name" value="Histidine kinase-like ATPase, C-terminal domain"/>
    <property type="match status" value="1"/>
</dbReference>
<dbReference type="GO" id="GO:0046983">
    <property type="term" value="F:protein dimerization activity"/>
    <property type="evidence" value="ECO:0007669"/>
    <property type="project" value="InterPro"/>
</dbReference>
<evidence type="ECO:0000256" key="5">
    <source>
        <dbReference type="ARBA" id="ARBA00022741"/>
    </source>
</evidence>
<dbReference type="GO" id="GO:0000155">
    <property type="term" value="F:phosphorelay sensor kinase activity"/>
    <property type="evidence" value="ECO:0007669"/>
    <property type="project" value="InterPro"/>
</dbReference>
<dbReference type="PANTHER" id="PTHR24421">
    <property type="entry name" value="NITRATE/NITRITE SENSOR PROTEIN NARX-RELATED"/>
    <property type="match status" value="1"/>
</dbReference>
<evidence type="ECO:0000313" key="11">
    <source>
        <dbReference type="EMBL" id="APU13883.1"/>
    </source>
</evidence>
<evidence type="ECO:0000256" key="8">
    <source>
        <dbReference type="ARBA" id="ARBA00023012"/>
    </source>
</evidence>
<sequence length="427" mass="45280">MTVLPRFLRSMRRVPVLRRAFDAAFYRRWAHLVLGGALLMPFVALTGVAVELLARRTTEELPVLLTATLAALPLVALVGLLSPVRELSASAARALLGGPLIEQEFARTGGRQARRRTSLWFVLHLLIGGVISALTLALPPATALGLAAPWLPDLQLPAGWGVGAEDVRRWWLVLGAVLLLLGLFAAVASAGALLSRAAGVLLGPTPDERRAAAHRQLVRRAERHRLARELHDSVGHALSVVSIQAGAARHTAATDVAFAVTAMRAVETAAREAQTDLDHVLGLLRDDDTAARLATPLLSEVHAVVDAARAAGTEVELVVSGSLDEPDAEMSREAYRIVQECLTNCLRHAPGCPVRLSLDMRAGELLISVGNPLPAADTRSRPGPSGGRGLRGVRERVASLGGRVETGAVDGRWAVTARLPSARTGGR</sequence>
<comment type="catalytic activity">
    <reaction evidence="1">
        <text>ATP + protein L-histidine = ADP + protein N-phospho-L-histidine.</text>
        <dbReference type="EC" id="2.7.13.3"/>
    </reaction>
</comment>
<dbReference type="Pfam" id="PF07730">
    <property type="entry name" value="HisKA_3"/>
    <property type="match status" value="1"/>
</dbReference>
<dbReference type="InterPro" id="IPR036890">
    <property type="entry name" value="HATPase_C_sf"/>
</dbReference>
<dbReference type="PANTHER" id="PTHR24421:SF10">
    <property type="entry name" value="NITRATE_NITRITE SENSOR PROTEIN NARQ"/>
    <property type="match status" value="1"/>
</dbReference>
<dbReference type="Gene3D" id="1.20.5.1930">
    <property type="match status" value="1"/>
</dbReference>
<gene>
    <name evidence="11" type="ORF">UA74_09095</name>
</gene>
<feature type="transmembrane region" description="Helical" evidence="9">
    <location>
        <begin position="121"/>
        <end position="150"/>
    </location>
</feature>
<feature type="domain" description="Signal transduction histidine kinase subgroup 3 dimerisation and phosphoacceptor" evidence="10">
    <location>
        <begin position="222"/>
        <end position="287"/>
    </location>
</feature>
<feature type="transmembrane region" description="Helical" evidence="9">
    <location>
        <begin position="29"/>
        <end position="49"/>
    </location>
</feature>
<reference evidence="12" key="1">
    <citation type="submission" date="2016-06" db="EMBL/GenBank/DDBJ databases">
        <title>Complete genome sequence of Actinoalloteichus fjordicus DSM 46855 (=ADI127-17), type strain of the new species Actinoalloteichus fjordicus.</title>
        <authorList>
            <person name="Ruckert C."/>
            <person name="Nouioui I."/>
            <person name="Willmese J."/>
            <person name="van Wezel G."/>
            <person name="Klenk H.-P."/>
            <person name="Kalinowski J."/>
            <person name="Zotchev S.B."/>
        </authorList>
    </citation>
    <scope>NUCLEOTIDE SEQUENCE [LARGE SCALE GENOMIC DNA]</scope>
    <source>
        <strain evidence="12">ADI127-7</strain>
    </source>
</reference>
<evidence type="ECO:0000256" key="7">
    <source>
        <dbReference type="ARBA" id="ARBA00022840"/>
    </source>
</evidence>
<name>A0AAC9PR93_9PSEU</name>
<evidence type="ECO:0000256" key="4">
    <source>
        <dbReference type="ARBA" id="ARBA00022679"/>
    </source>
</evidence>
<dbReference type="Proteomes" id="UP000185511">
    <property type="component" value="Chromosome"/>
</dbReference>